<proteinExistence type="predicted"/>
<keyword evidence="1" id="KW-0175">Coiled coil</keyword>
<feature type="coiled-coil region" evidence="1">
    <location>
        <begin position="389"/>
        <end position="416"/>
    </location>
</feature>
<keyword evidence="2" id="KW-0812">Transmembrane</keyword>
<sequence length="483" mass="53644">MANPLKKIKRWFENYGRMLGITVVILVVISVGIWHATSTDGVVVQEDFGDARISEVAQEISNLSYEDALLLWNEGDEAKARAVMQRLAPLQVANATAVGNGLAHLWVAKDLLSAEDFGFLEGFPLDAYGAAGLEPPVQLEQNELLSKAERHLEAAVELDAVRAEAALMLAEYRLASGERNEAVLLLLESIAQNEGAQVDLGVNLANARCYKGDDLALEEAGWHRFATLGKEVIGRGRSDLNVRLDYLFTGMLLGEFEAVERSLKSFERDFAERVEVVKSVKASEAYFKAVDLLNGEELKGDEIVEQVLMAQRFQPGRKAFTEALELLVERFPEFKDRVGEFIFTTIEDVEDGDVRADLYLQLAEWVPGRESEFIEAAVEAAPDRPSLVVMRLRNELEEGSEEYAQMNQALEGLEQKSLEVQLLRAEIAIKQGEPEKCIEVLVGEVGKVGDVLAKREVHRILAEAYRACGEDILADDHLQLSQE</sequence>
<keyword evidence="2" id="KW-0472">Membrane</keyword>
<feature type="transmembrane region" description="Helical" evidence="2">
    <location>
        <begin position="15"/>
        <end position="36"/>
    </location>
</feature>
<comment type="caution">
    <text evidence="3">The sequence shown here is derived from an EMBL/GenBank/DDBJ whole genome shotgun (WGS) entry which is preliminary data.</text>
</comment>
<evidence type="ECO:0008006" key="5">
    <source>
        <dbReference type="Google" id="ProtNLM"/>
    </source>
</evidence>
<reference evidence="4" key="1">
    <citation type="journal article" date="2019" name="Int. J. Syst. Evol. Microbiol.">
        <title>The Global Catalogue of Microorganisms (GCM) 10K type strain sequencing project: providing services to taxonomists for standard genome sequencing and annotation.</title>
        <authorList>
            <consortium name="The Broad Institute Genomics Platform"/>
            <consortium name="The Broad Institute Genome Sequencing Center for Infectious Disease"/>
            <person name="Wu L."/>
            <person name="Ma J."/>
        </authorList>
    </citation>
    <scope>NUCLEOTIDE SEQUENCE [LARGE SCALE GENOMIC DNA]</scope>
    <source>
        <strain evidence="4">JCM 16545</strain>
    </source>
</reference>
<name>A0ABW5E0Z7_9BACT</name>
<dbReference type="Proteomes" id="UP001597297">
    <property type="component" value="Unassembled WGS sequence"/>
</dbReference>
<organism evidence="3 4">
    <name type="scientific">Rubritalea spongiae</name>
    <dbReference type="NCBI Taxonomy" id="430797"/>
    <lineage>
        <taxon>Bacteria</taxon>
        <taxon>Pseudomonadati</taxon>
        <taxon>Verrucomicrobiota</taxon>
        <taxon>Verrucomicrobiia</taxon>
        <taxon>Verrucomicrobiales</taxon>
        <taxon>Rubritaleaceae</taxon>
        <taxon>Rubritalea</taxon>
    </lineage>
</organism>
<evidence type="ECO:0000313" key="3">
    <source>
        <dbReference type="EMBL" id="MFD2276226.1"/>
    </source>
</evidence>
<dbReference type="RefSeq" id="WP_377094435.1">
    <property type="nucleotide sequence ID" value="NZ_JBHSJM010000001.1"/>
</dbReference>
<evidence type="ECO:0000256" key="2">
    <source>
        <dbReference type="SAM" id="Phobius"/>
    </source>
</evidence>
<evidence type="ECO:0000313" key="4">
    <source>
        <dbReference type="Proteomes" id="UP001597297"/>
    </source>
</evidence>
<protein>
    <recommendedName>
        <fullName evidence="5">Tetratricopeptide repeat protein</fullName>
    </recommendedName>
</protein>
<accession>A0ABW5E0Z7</accession>
<evidence type="ECO:0000256" key="1">
    <source>
        <dbReference type="SAM" id="Coils"/>
    </source>
</evidence>
<gene>
    <name evidence="3" type="ORF">ACFSQZ_07085</name>
</gene>
<keyword evidence="4" id="KW-1185">Reference proteome</keyword>
<dbReference type="EMBL" id="JBHUJC010000020">
    <property type="protein sequence ID" value="MFD2276226.1"/>
    <property type="molecule type" value="Genomic_DNA"/>
</dbReference>
<keyword evidence="2" id="KW-1133">Transmembrane helix</keyword>